<protein>
    <submittedName>
        <fullName evidence="1">Hydrogenase-4 component A</fullName>
    </submittedName>
</protein>
<organism evidence="1">
    <name type="scientific">human gut metagenome</name>
    <dbReference type="NCBI Taxonomy" id="408170"/>
    <lineage>
        <taxon>unclassified sequences</taxon>
        <taxon>metagenomes</taxon>
        <taxon>organismal metagenomes</taxon>
    </lineage>
</organism>
<dbReference type="EMBL" id="AZMM01001226">
    <property type="protein sequence ID" value="ETJ44772.1"/>
    <property type="molecule type" value="Genomic_DNA"/>
</dbReference>
<reference evidence="1" key="1">
    <citation type="submission" date="2013-12" db="EMBL/GenBank/DDBJ databases">
        <title>A Varibaculum cambriense genome reconstructed from a premature infant gut community with otherwise low bacterial novelty that shifts toward anaerobic metabolism during the third week of life.</title>
        <authorList>
            <person name="Brown C.T."/>
            <person name="Sharon I."/>
            <person name="Thomas B.C."/>
            <person name="Castelle C.J."/>
            <person name="Morowitz M.J."/>
            <person name="Banfield J.F."/>
        </authorList>
    </citation>
    <scope>NUCLEOTIDE SEQUENCE</scope>
</reference>
<proteinExistence type="predicted"/>
<feature type="non-terminal residue" evidence="1">
    <location>
        <position position="1"/>
    </location>
</feature>
<dbReference type="AlphaFoldDB" id="W1YQM9"/>
<evidence type="ECO:0000313" key="1">
    <source>
        <dbReference type="EMBL" id="ETJ44772.1"/>
    </source>
</evidence>
<accession>W1YQM9</accession>
<dbReference type="SUPFAM" id="SSF54862">
    <property type="entry name" value="4Fe-4S ferredoxins"/>
    <property type="match status" value="1"/>
</dbReference>
<gene>
    <name evidence="1" type="ORF">Q604_UNBC01226G0001</name>
</gene>
<comment type="caution">
    <text evidence="1">The sequence shown here is derived from an EMBL/GenBank/DDBJ whole genome shotgun (WGS) entry which is preliminary data.</text>
</comment>
<feature type="non-terminal residue" evidence="1">
    <location>
        <position position="71"/>
    </location>
</feature>
<name>W1YQM9_9ZZZZ</name>
<sequence>GEENVPPQHALLRWEPGVQTVAVKCDLCDFLPEGPACVRACPNQALRLIPDDSLQRQMKEKQRLAASWFAN</sequence>